<dbReference type="Gene3D" id="3.30.60.30">
    <property type="match status" value="4"/>
</dbReference>
<evidence type="ECO:0000256" key="1">
    <source>
        <dbReference type="SAM" id="SignalP"/>
    </source>
</evidence>
<gene>
    <name evidence="3" type="ORF">BN1205_039960</name>
</gene>
<organism evidence="3">
    <name type="scientific">Toxoplasma gondii (strain ATCC 50861 / VEG)</name>
    <dbReference type="NCBI Taxonomy" id="432359"/>
    <lineage>
        <taxon>Eukaryota</taxon>
        <taxon>Sar</taxon>
        <taxon>Alveolata</taxon>
        <taxon>Apicomplexa</taxon>
        <taxon>Conoidasida</taxon>
        <taxon>Coccidia</taxon>
        <taxon>Eucoccidiorida</taxon>
        <taxon>Eimeriorina</taxon>
        <taxon>Sarcocystidae</taxon>
        <taxon>Toxoplasma</taxon>
    </lineage>
</organism>
<evidence type="ECO:0000313" key="3">
    <source>
        <dbReference type="EMBL" id="CEL71681.1"/>
    </source>
</evidence>
<name>A0A0F7UTA3_TOXGV</name>
<dbReference type="PANTHER" id="PTHR21131:SF0">
    <property type="entry name" value="GEO10195P1-RELATED"/>
    <property type="match status" value="1"/>
</dbReference>
<proteinExistence type="predicted"/>
<feature type="domain" description="Kazal-like" evidence="2">
    <location>
        <begin position="211"/>
        <end position="267"/>
    </location>
</feature>
<protein>
    <submittedName>
        <fullName evidence="3">Serine proteinase inhibitor TgPI-2, putative</fullName>
    </submittedName>
</protein>
<dbReference type="PROSITE" id="PS51465">
    <property type="entry name" value="KAZAL_2"/>
    <property type="match status" value="2"/>
</dbReference>
<feature type="chain" id="PRO_5002523309" evidence="1">
    <location>
        <begin position="25"/>
        <end position="267"/>
    </location>
</feature>
<dbReference type="InterPro" id="IPR002350">
    <property type="entry name" value="Kazal_dom"/>
</dbReference>
<accession>A0A0F7UTA3</accession>
<dbReference type="SUPFAM" id="SSF100895">
    <property type="entry name" value="Kazal-type serine protease inhibitors"/>
    <property type="match status" value="4"/>
</dbReference>
<keyword evidence="1" id="KW-0732">Signal</keyword>
<evidence type="ECO:0000259" key="2">
    <source>
        <dbReference type="PROSITE" id="PS51465"/>
    </source>
</evidence>
<dbReference type="Pfam" id="PF00050">
    <property type="entry name" value="Kazal_1"/>
    <property type="match status" value="3"/>
</dbReference>
<dbReference type="InterPro" id="IPR036058">
    <property type="entry name" value="Kazal_dom_sf"/>
</dbReference>
<sequence>MKSKCTAVLMVACLLPLRCNGMAAERQTLCMCPKIFDPQCGVNGKTYANECERVCANVDLAHTGPCDKTEEEAGKAEPVPIHESLGDRRDSHMRRRMNVKEECINKCDWTFMPVCDVTAQTWGNMCELECGGRKPAHPGPCTPAEVEVAAAPVGWRGPSLDQLTKTKTVTVTLASGQKKTCECPVVAAFVCGMDGKTYANECTRDCHGAGQHHPGPCKGYDHPTAQEKCPCDKSFTPMCGVDGKTYQNLCYLQCFGVRKLHDGTCWN</sequence>
<feature type="domain" description="Kazal-like" evidence="2">
    <location>
        <begin position="14"/>
        <end position="68"/>
    </location>
</feature>
<dbReference type="PROSITE" id="PS00282">
    <property type="entry name" value="KAZAL_1"/>
    <property type="match status" value="2"/>
</dbReference>
<reference evidence="3" key="1">
    <citation type="journal article" date="2015" name="PLoS ONE">
        <title>Comprehensive Evaluation of Toxoplasma gondii VEG and Neospora caninum LIV Genomes with Tachyzoite Stage Transcriptome and Proteome Defines Novel Transcript Features.</title>
        <authorList>
            <person name="Ramaprasad A."/>
            <person name="Mourier T."/>
            <person name="Naeem R."/>
            <person name="Malas T.B."/>
            <person name="Moussa E."/>
            <person name="Panigrahi A."/>
            <person name="Vermont S.J."/>
            <person name="Otto T.D."/>
            <person name="Wastling J."/>
            <person name="Pain A."/>
        </authorList>
    </citation>
    <scope>NUCLEOTIDE SEQUENCE</scope>
    <source>
        <strain evidence="3">VEG</strain>
    </source>
</reference>
<dbReference type="InterPro" id="IPR053265">
    <property type="entry name" value="Serpin"/>
</dbReference>
<dbReference type="SMART" id="SM00280">
    <property type="entry name" value="KAZAL"/>
    <property type="match status" value="4"/>
</dbReference>
<dbReference type="CDD" id="cd00104">
    <property type="entry name" value="KAZAL_FS"/>
    <property type="match status" value="3"/>
</dbReference>
<dbReference type="EMBL" id="LN714490">
    <property type="protein sequence ID" value="CEL71681.1"/>
    <property type="molecule type" value="Genomic_DNA"/>
</dbReference>
<dbReference type="AlphaFoldDB" id="A0A0F7UTA3"/>
<dbReference type="PANTHER" id="PTHR21131">
    <property type="entry name" value="SERINE-TYPE ENDOPEPTIDASE INHIBITOR"/>
    <property type="match status" value="1"/>
</dbReference>
<feature type="signal peptide" evidence="1">
    <location>
        <begin position="1"/>
        <end position="24"/>
    </location>
</feature>